<accession>A0A1H3UEE7</accession>
<dbReference type="Pfam" id="PF09361">
    <property type="entry name" value="Phasin_2"/>
    <property type="match status" value="1"/>
</dbReference>
<sequence>MAKADDSALTELMKQTQAAVTLNPMLRPQIDQYWQMQEKMLREAEAFTKHWFERRHTATETALKASKDAMSGGSDPTDALKTMSDWQQHSMERLVEDFREWVELCSRCAGHVTRAEVEAEVDGLKRTAKQVAASTNTKHSTPV</sequence>
<dbReference type="InterPro" id="IPR018968">
    <property type="entry name" value="Phasin"/>
</dbReference>
<dbReference type="AlphaFoldDB" id="A0A1H3UEE7"/>
<reference evidence="4" key="1">
    <citation type="submission" date="2016-10" db="EMBL/GenBank/DDBJ databases">
        <authorList>
            <person name="Varghese N."/>
            <person name="Submissions S."/>
        </authorList>
    </citation>
    <scope>NUCLEOTIDE SEQUENCE [LARGE SCALE GENOMIC DNA]</scope>
    <source>
        <strain evidence="4">DSM 100420</strain>
    </source>
</reference>
<gene>
    <name evidence="3" type="ORF">SAMN05444004_1299</name>
</gene>
<feature type="region of interest" description="Disordered" evidence="1">
    <location>
        <begin position="62"/>
        <end position="81"/>
    </location>
</feature>
<name>A0A1H3UEE7_9RHOB</name>
<protein>
    <submittedName>
        <fullName evidence="3">Phasin protein</fullName>
    </submittedName>
</protein>
<feature type="domain" description="Phasin" evidence="2">
    <location>
        <begin position="27"/>
        <end position="113"/>
    </location>
</feature>
<keyword evidence="4" id="KW-1185">Reference proteome</keyword>
<organism evidence="3 4">
    <name type="scientific">Jannaschia faecimaris</name>
    <dbReference type="NCBI Taxonomy" id="1244108"/>
    <lineage>
        <taxon>Bacteria</taxon>
        <taxon>Pseudomonadati</taxon>
        <taxon>Pseudomonadota</taxon>
        <taxon>Alphaproteobacteria</taxon>
        <taxon>Rhodobacterales</taxon>
        <taxon>Roseobacteraceae</taxon>
        <taxon>Jannaschia</taxon>
    </lineage>
</organism>
<proteinExistence type="predicted"/>
<evidence type="ECO:0000313" key="3">
    <source>
        <dbReference type="EMBL" id="SDZ60029.1"/>
    </source>
</evidence>
<evidence type="ECO:0000313" key="4">
    <source>
        <dbReference type="Proteomes" id="UP000198914"/>
    </source>
</evidence>
<dbReference type="RefSeq" id="WP_170831519.1">
    <property type="nucleotide sequence ID" value="NZ_FNPX01000029.1"/>
</dbReference>
<dbReference type="Proteomes" id="UP000198914">
    <property type="component" value="Unassembled WGS sequence"/>
</dbReference>
<evidence type="ECO:0000259" key="2">
    <source>
        <dbReference type="Pfam" id="PF09361"/>
    </source>
</evidence>
<evidence type="ECO:0000256" key="1">
    <source>
        <dbReference type="SAM" id="MobiDB-lite"/>
    </source>
</evidence>
<dbReference type="EMBL" id="FNPX01000029">
    <property type="protein sequence ID" value="SDZ60029.1"/>
    <property type="molecule type" value="Genomic_DNA"/>
</dbReference>